<protein>
    <submittedName>
        <fullName evidence="2">GNAT family N-acetyltransferase</fullName>
    </submittedName>
</protein>
<dbReference type="InterPro" id="IPR000182">
    <property type="entry name" value="GNAT_dom"/>
</dbReference>
<gene>
    <name evidence="2" type="ORF">GCM10023184_46500</name>
</gene>
<feature type="domain" description="N-acetyltransferase" evidence="1">
    <location>
        <begin position="2"/>
        <end position="141"/>
    </location>
</feature>
<dbReference type="Proteomes" id="UP001501725">
    <property type="component" value="Unassembled WGS sequence"/>
</dbReference>
<organism evidence="2 3">
    <name type="scientific">Flaviaesturariibacter amylovorans</name>
    <dbReference type="NCBI Taxonomy" id="1084520"/>
    <lineage>
        <taxon>Bacteria</taxon>
        <taxon>Pseudomonadati</taxon>
        <taxon>Bacteroidota</taxon>
        <taxon>Chitinophagia</taxon>
        <taxon>Chitinophagales</taxon>
        <taxon>Chitinophagaceae</taxon>
        <taxon>Flaviaestuariibacter</taxon>
    </lineage>
</organism>
<comment type="caution">
    <text evidence="2">The sequence shown here is derived from an EMBL/GenBank/DDBJ whole genome shotgun (WGS) entry which is preliminary data.</text>
</comment>
<evidence type="ECO:0000313" key="3">
    <source>
        <dbReference type="Proteomes" id="UP001501725"/>
    </source>
</evidence>
<name>A0ABP8HUP4_9BACT</name>
<dbReference type="CDD" id="cd04301">
    <property type="entry name" value="NAT_SF"/>
    <property type="match status" value="1"/>
</dbReference>
<reference evidence="3" key="1">
    <citation type="journal article" date="2019" name="Int. J. Syst. Evol. Microbiol.">
        <title>The Global Catalogue of Microorganisms (GCM) 10K type strain sequencing project: providing services to taxonomists for standard genome sequencing and annotation.</title>
        <authorList>
            <consortium name="The Broad Institute Genomics Platform"/>
            <consortium name="The Broad Institute Genome Sequencing Center for Infectious Disease"/>
            <person name="Wu L."/>
            <person name="Ma J."/>
        </authorList>
    </citation>
    <scope>NUCLEOTIDE SEQUENCE [LARGE SCALE GENOMIC DNA]</scope>
    <source>
        <strain evidence="3">JCM 17919</strain>
    </source>
</reference>
<dbReference type="PROSITE" id="PS51186">
    <property type="entry name" value="GNAT"/>
    <property type="match status" value="1"/>
</dbReference>
<dbReference type="RefSeq" id="WP_345258448.1">
    <property type="nucleotide sequence ID" value="NZ_BAABGY010000020.1"/>
</dbReference>
<dbReference type="InterPro" id="IPR016181">
    <property type="entry name" value="Acyl_CoA_acyltransferase"/>
</dbReference>
<keyword evidence="3" id="KW-1185">Reference proteome</keyword>
<dbReference type="Gene3D" id="3.40.630.30">
    <property type="match status" value="1"/>
</dbReference>
<accession>A0ABP8HUP4</accession>
<proteinExistence type="predicted"/>
<evidence type="ECO:0000313" key="2">
    <source>
        <dbReference type="EMBL" id="GAA4344847.1"/>
    </source>
</evidence>
<dbReference type="Pfam" id="PF00583">
    <property type="entry name" value="Acetyltransf_1"/>
    <property type="match status" value="1"/>
</dbReference>
<dbReference type="SUPFAM" id="SSF55729">
    <property type="entry name" value="Acyl-CoA N-acyltransferases (Nat)"/>
    <property type="match status" value="1"/>
</dbReference>
<sequence length="149" mass="17069">MIHYRPATVPDIPGMQVVRRSVTENALSNPDLVRDADYVPFLGTEGTAWIALDGDRIVGFSIADVPGRNIWALFLFPEYEGRGIGKELHRLMMSGYFGQTKETVWLSTAFHTRAEAFYRLRGWTDKGAHNAIERRFEMTAEDWKRISDF</sequence>
<evidence type="ECO:0000259" key="1">
    <source>
        <dbReference type="PROSITE" id="PS51186"/>
    </source>
</evidence>
<dbReference type="EMBL" id="BAABGY010000020">
    <property type="protein sequence ID" value="GAA4344847.1"/>
    <property type="molecule type" value="Genomic_DNA"/>
</dbReference>